<reference evidence="1 2" key="1">
    <citation type="journal article" date="2015" name="Genome Biol.">
        <title>Comparative genomics of Steinernema reveals deeply conserved gene regulatory networks.</title>
        <authorList>
            <person name="Dillman A.R."/>
            <person name="Macchietto M."/>
            <person name="Porter C.F."/>
            <person name="Rogers A."/>
            <person name="Williams B."/>
            <person name="Antoshechkin I."/>
            <person name="Lee M.M."/>
            <person name="Goodwin Z."/>
            <person name="Lu X."/>
            <person name="Lewis E.E."/>
            <person name="Goodrich-Blair H."/>
            <person name="Stock S.P."/>
            <person name="Adams B.J."/>
            <person name="Sternberg P.W."/>
            <person name="Mortazavi A."/>
        </authorList>
    </citation>
    <scope>NUCLEOTIDE SEQUENCE [LARGE SCALE GENOMIC DNA]</scope>
    <source>
        <strain evidence="1 2">ALL</strain>
    </source>
</reference>
<evidence type="ECO:0000313" key="2">
    <source>
        <dbReference type="Proteomes" id="UP000298663"/>
    </source>
</evidence>
<dbReference type="AlphaFoldDB" id="A0A4V6I8Q5"/>
<evidence type="ECO:0000313" key="1">
    <source>
        <dbReference type="EMBL" id="TMS39743.1"/>
    </source>
</evidence>
<sequence length="69" mass="7669">MAGRLVLSKNQSRLHLLNDKLIPVTDSRESPTLRVVAKVCQPRRSPHESFACGVHDTAAVWKQTAGHRP</sequence>
<dbReference type="Proteomes" id="UP000298663">
    <property type="component" value="Chromosome X"/>
</dbReference>
<reference evidence="1 2" key="2">
    <citation type="journal article" date="2019" name="G3 (Bethesda)">
        <title>Hybrid Assembly of the Genome of the Entomopathogenic Nematode Steinernema carpocapsae Identifies the X-Chromosome.</title>
        <authorList>
            <person name="Serra L."/>
            <person name="Macchietto M."/>
            <person name="Macias-Munoz A."/>
            <person name="McGill C.J."/>
            <person name="Rodriguez I.M."/>
            <person name="Rodriguez B."/>
            <person name="Murad R."/>
            <person name="Mortazavi A."/>
        </authorList>
    </citation>
    <scope>NUCLEOTIDE SEQUENCE [LARGE SCALE GENOMIC DNA]</scope>
    <source>
        <strain evidence="1 2">ALL</strain>
    </source>
</reference>
<protein>
    <submittedName>
        <fullName evidence="1">Uncharacterized protein</fullName>
    </submittedName>
</protein>
<name>A0A4V6I8Q5_STECR</name>
<gene>
    <name evidence="1" type="ORF">L596_006224</name>
</gene>
<proteinExistence type="predicted"/>
<organism evidence="1 2">
    <name type="scientific">Steinernema carpocapsae</name>
    <name type="common">Entomopathogenic nematode</name>
    <dbReference type="NCBI Taxonomy" id="34508"/>
    <lineage>
        <taxon>Eukaryota</taxon>
        <taxon>Metazoa</taxon>
        <taxon>Ecdysozoa</taxon>
        <taxon>Nematoda</taxon>
        <taxon>Chromadorea</taxon>
        <taxon>Rhabditida</taxon>
        <taxon>Tylenchina</taxon>
        <taxon>Panagrolaimomorpha</taxon>
        <taxon>Strongyloidoidea</taxon>
        <taxon>Steinernematidae</taxon>
        <taxon>Steinernema</taxon>
    </lineage>
</organism>
<dbReference type="EMBL" id="CM016762">
    <property type="protein sequence ID" value="TMS39743.1"/>
    <property type="molecule type" value="Genomic_DNA"/>
</dbReference>
<accession>A0A4V6I8Q5</accession>
<keyword evidence="2" id="KW-1185">Reference proteome</keyword>